<evidence type="ECO:0000313" key="11">
    <source>
        <dbReference type="Proteomes" id="UP000229459"/>
    </source>
</evidence>
<gene>
    <name evidence="10" type="ORF">COX08_02910</name>
</gene>
<evidence type="ECO:0000259" key="9">
    <source>
        <dbReference type="Pfam" id="PF13231"/>
    </source>
</evidence>
<feature type="transmembrane region" description="Helical" evidence="8">
    <location>
        <begin position="200"/>
        <end position="229"/>
    </location>
</feature>
<dbReference type="InterPro" id="IPR038731">
    <property type="entry name" value="RgtA/B/C-like"/>
</dbReference>
<evidence type="ECO:0000256" key="5">
    <source>
        <dbReference type="ARBA" id="ARBA00022692"/>
    </source>
</evidence>
<dbReference type="AlphaFoldDB" id="A0A2H0B833"/>
<dbReference type="InterPro" id="IPR050297">
    <property type="entry name" value="LipidA_mod_glycosyltrf_83"/>
</dbReference>
<feature type="transmembrane region" description="Helical" evidence="8">
    <location>
        <begin position="171"/>
        <end position="188"/>
    </location>
</feature>
<dbReference type="GO" id="GO:0009103">
    <property type="term" value="P:lipopolysaccharide biosynthetic process"/>
    <property type="evidence" value="ECO:0007669"/>
    <property type="project" value="UniProtKB-ARBA"/>
</dbReference>
<name>A0A2H0B833_9BACT</name>
<feature type="domain" description="Glycosyltransferase RgtA/B/C/D-like" evidence="9">
    <location>
        <begin position="93"/>
        <end position="213"/>
    </location>
</feature>
<evidence type="ECO:0000256" key="6">
    <source>
        <dbReference type="ARBA" id="ARBA00022989"/>
    </source>
</evidence>
<feature type="transmembrane region" description="Helical" evidence="8">
    <location>
        <begin position="149"/>
        <end position="165"/>
    </location>
</feature>
<keyword evidence="2" id="KW-1003">Cell membrane</keyword>
<evidence type="ECO:0000313" key="10">
    <source>
        <dbReference type="EMBL" id="PIP53088.1"/>
    </source>
</evidence>
<comment type="caution">
    <text evidence="10">The sequence shown here is derived from an EMBL/GenBank/DDBJ whole genome shotgun (WGS) entry which is preliminary data.</text>
</comment>
<feature type="transmembrane region" description="Helical" evidence="8">
    <location>
        <begin position="367"/>
        <end position="387"/>
    </location>
</feature>
<feature type="transmembrane region" description="Helical" evidence="8">
    <location>
        <begin position="296"/>
        <end position="312"/>
    </location>
</feature>
<dbReference type="GO" id="GO:0016763">
    <property type="term" value="F:pentosyltransferase activity"/>
    <property type="evidence" value="ECO:0007669"/>
    <property type="project" value="TreeGrafter"/>
</dbReference>
<dbReference type="Proteomes" id="UP000229459">
    <property type="component" value="Unassembled WGS sequence"/>
</dbReference>
<dbReference type="GO" id="GO:0005886">
    <property type="term" value="C:plasma membrane"/>
    <property type="evidence" value="ECO:0007669"/>
    <property type="project" value="UniProtKB-SubCell"/>
</dbReference>
<evidence type="ECO:0000256" key="8">
    <source>
        <dbReference type="SAM" id="Phobius"/>
    </source>
</evidence>
<feature type="transmembrane region" description="Helical" evidence="8">
    <location>
        <begin position="393"/>
        <end position="412"/>
    </location>
</feature>
<dbReference type="Pfam" id="PF13231">
    <property type="entry name" value="PMT_2"/>
    <property type="match status" value="1"/>
</dbReference>
<feature type="transmembrane region" description="Helical" evidence="8">
    <location>
        <begin position="319"/>
        <end position="336"/>
    </location>
</feature>
<organism evidence="10 11">
    <name type="scientific">Candidatus Beckwithbacteria bacterium CG23_combo_of_CG06-09_8_20_14_all_34_8</name>
    <dbReference type="NCBI Taxonomy" id="1974497"/>
    <lineage>
        <taxon>Bacteria</taxon>
        <taxon>Candidatus Beckwithiibacteriota</taxon>
    </lineage>
</organism>
<evidence type="ECO:0000256" key="2">
    <source>
        <dbReference type="ARBA" id="ARBA00022475"/>
    </source>
</evidence>
<keyword evidence="6 8" id="KW-1133">Transmembrane helix</keyword>
<feature type="transmembrane region" description="Helical" evidence="8">
    <location>
        <begin position="117"/>
        <end position="137"/>
    </location>
</feature>
<dbReference type="PANTHER" id="PTHR33908">
    <property type="entry name" value="MANNOSYLTRANSFERASE YKCB-RELATED"/>
    <property type="match status" value="1"/>
</dbReference>
<feature type="transmembrane region" description="Helical" evidence="8">
    <location>
        <begin position="424"/>
        <end position="443"/>
    </location>
</feature>
<evidence type="ECO:0000256" key="1">
    <source>
        <dbReference type="ARBA" id="ARBA00004651"/>
    </source>
</evidence>
<evidence type="ECO:0000256" key="3">
    <source>
        <dbReference type="ARBA" id="ARBA00022676"/>
    </source>
</evidence>
<dbReference type="EMBL" id="PCSR01000069">
    <property type="protein sequence ID" value="PIP53088.1"/>
    <property type="molecule type" value="Genomic_DNA"/>
</dbReference>
<dbReference type="PANTHER" id="PTHR33908:SF11">
    <property type="entry name" value="MEMBRANE PROTEIN"/>
    <property type="match status" value="1"/>
</dbReference>
<reference evidence="10 11" key="1">
    <citation type="submission" date="2017-09" db="EMBL/GenBank/DDBJ databases">
        <title>Depth-based differentiation of microbial function through sediment-hosted aquifers and enrichment of novel symbionts in the deep terrestrial subsurface.</title>
        <authorList>
            <person name="Probst A.J."/>
            <person name="Ladd B."/>
            <person name="Jarett J.K."/>
            <person name="Geller-Mcgrath D.E."/>
            <person name="Sieber C.M."/>
            <person name="Emerson J.B."/>
            <person name="Anantharaman K."/>
            <person name="Thomas B.C."/>
            <person name="Malmstrom R."/>
            <person name="Stieglmeier M."/>
            <person name="Klingl A."/>
            <person name="Woyke T."/>
            <person name="Ryan C.M."/>
            <person name="Banfield J.F."/>
        </authorList>
    </citation>
    <scope>NUCLEOTIDE SEQUENCE [LARGE SCALE GENOMIC DNA]</scope>
    <source>
        <strain evidence="10">CG23_combo_of_CG06-09_8_20_14_all_34_8</strain>
    </source>
</reference>
<keyword evidence="3" id="KW-0328">Glycosyltransferase</keyword>
<sequence>MLSKPIITSILVWSLILLGSLLRAYKADAYPTDNNDDGLYYVWVGNSFLDNPTQVTSHTIFDQNNSALIWRSQYMDFEPVQRFGFKLARPWYDHPPFAAILISLPARLLGYKNFEQIPHLIVRFPALVASIFTLYLTYALTKILFDQKTAFFSLIIIATTPYFVIAHHQSFLENILTPIFLLSLLMIIKYQQSKQGKYLIIAIVTSFLTGWCKVIGFGLPLLLAGWSWWQNSKKASIYLLINGFLSLLSYFAYGMITNRQFFLQTIFNQGDRGAFFESLLHSMTFLHFYAAFNDGWYLLAMIFSLAILIKMKKTENEKTLSWFILGFMMLLFFLSGKTNNSPWYRFPLIPLLTISLSIYTKTFWEKFSPFLTVPFFLLGFTGTELIHLNISSAFIRLFTLIIFVPLIFAFILQNKYFKKLGLWLQRVLLISMILLNIVTVIKYPTVYCQQNVCLKPQKIVLPSYGK</sequence>
<comment type="subcellular location">
    <subcellularLocation>
        <location evidence="1">Cell membrane</location>
        <topology evidence="1">Multi-pass membrane protein</topology>
    </subcellularLocation>
</comment>
<accession>A0A2H0B833</accession>
<protein>
    <recommendedName>
        <fullName evidence="9">Glycosyltransferase RgtA/B/C/D-like domain-containing protein</fullName>
    </recommendedName>
</protein>
<feature type="transmembrane region" description="Helical" evidence="8">
    <location>
        <begin position="235"/>
        <end position="253"/>
    </location>
</feature>
<keyword evidence="4" id="KW-0808">Transferase</keyword>
<proteinExistence type="predicted"/>
<keyword evidence="5 8" id="KW-0812">Transmembrane</keyword>
<evidence type="ECO:0000256" key="7">
    <source>
        <dbReference type="ARBA" id="ARBA00023136"/>
    </source>
</evidence>
<keyword evidence="7 8" id="KW-0472">Membrane</keyword>
<evidence type="ECO:0000256" key="4">
    <source>
        <dbReference type="ARBA" id="ARBA00022679"/>
    </source>
</evidence>